<keyword evidence="9" id="KW-1185">Reference proteome</keyword>
<keyword evidence="3" id="KW-0547">Nucleotide-binding</keyword>
<organism evidence="8 9">
    <name type="scientific">Cupriavidus basilensis</name>
    <dbReference type="NCBI Taxonomy" id="68895"/>
    <lineage>
        <taxon>Bacteria</taxon>
        <taxon>Pseudomonadati</taxon>
        <taxon>Pseudomonadota</taxon>
        <taxon>Betaproteobacteria</taxon>
        <taxon>Burkholderiales</taxon>
        <taxon>Burkholderiaceae</taxon>
        <taxon>Cupriavidus</taxon>
    </lineage>
</organism>
<evidence type="ECO:0000256" key="2">
    <source>
        <dbReference type="ARBA" id="ARBA00022679"/>
    </source>
</evidence>
<dbReference type="PANTHER" id="PTHR24351">
    <property type="entry name" value="RIBOSOMAL PROTEIN S6 KINASE"/>
    <property type="match status" value="1"/>
</dbReference>
<name>A0ABT6AMY0_9BURK</name>
<keyword evidence="1" id="KW-0723">Serine/threonine-protein kinase</keyword>
<evidence type="ECO:0000313" key="9">
    <source>
        <dbReference type="Proteomes" id="UP001216674"/>
    </source>
</evidence>
<feature type="domain" description="Protein kinase" evidence="7">
    <location>
        <begin position="129"/>
        <end position="371"/>
    </location>
</feature>
<dbReference type="Pfam" id="PF00069">
    <property type="entry name" value="Pkinase"/>
    <property type="match status" value="1"/>
</dbReference>
<dbReference type="Gene3D" id="1.10.510.10">
    <property type="entry name" value="Transferase(Phosphotransferase) domain 1"/>
    <property type="match status" value="1"/>
</dbReference>
<evidence type="ECO:0000259" key="7">
    <source>
        <dbReference type="PROSITE" id="PS50011"/>
    </source>
</evidence>
<dbReference type="EMBL" id="JARJLM010000211">
    <property type="protein sequence ID" value="MDF3833758.1"/>
    <property type="molecule type" value="Genomic_DNA"/>
</dbReference>
<protein>
    <submittedName>
        <fullName evidence="8">DUF4011 domain-containing protein</fullName>
    </submittedName>
</protein>
<accession>A0ABT6AMY0</accession>
<evidence type="ECO:0000313" key="8">
    <source>
        <dbReference type="EMBL" id="MDF3833758.1"/>
    </source>
</evidence>
<dbReference type="InterPro" id="IPR011009">
    <property type="entry name" value="Kinase-like_dom_sf"/>
</dbReference>
<dbReference type="PROSITE" id="PS50011">
    <property type="entry name" value="PROTEIN_KINASE_DOM"/>
    <property type="match status" value="1"/>
</dbReference>
<comment type="caution">
    <text evidence="8">The sequence shown here is derived from an EMBL/GenBank/DDBJ whole genome shotgun (WGS) entry which is preliminary data.</text>
</comment>
<feature type="non-terminal residue" evidence="8">
    <location>
        <position position="960"/>
    </location>
</feature>
<keyword evidence="6" id="KW-0175">Coiled coil</keyword>
<feature type="coiled-coil region" evidence="6">
    <location>
        <begin position="517"/>
        <end position="544"/>
    </location>
</feature>
<dbReference type="RefSeq" id="WP_276265003.1">
    <property type="nucleotide sequence ID" value="NZ_JARJLM010000211.1"/>
</dbReference>
<reference evidence="8 9" key="1">
    <citation type="submission" date="2023-03" db="EMBL/GenBank/DDBJ databases">
        <title>Draft assemblies of triclosan tolerant bacteria isolated from returned activated sludge.</title>
        <authorList>
            <person name="Van Hamelsveld S."/>
        </authorList>
    </citation>
    <scope>NUCLEOTIDE SEQUENCE [LARGE SCALE GENOMIC DNA]</scope>
    <source>
        <strain evidence="8 9">GW210010_S58</strain>
    </source>
</reference>
<evidence type="ECO:0000256" key="4">
    <source>
        <dbReference type="ARBA" id="ARBA00022777"/>
    </source>
</evidence>
<dbReference type="Proteomes" id="UP001216674">
    <property type="component" value="Unassembled WGS sequence"/>
</dbReference>
<dbReference type="SMART" id="SM00220">
    <property type="entry name" value="S_TKc"/>
    <property type="match status" value="1"/>
</dbReference>
<keyword evidence="4" id="KW-0418">Kinase</keyword>
<sequence>MMRFCPNCQTERSLAEIFCEGLVGQAPCGWDLSGEAIQAPGWRPAPAVVAASAAAPMQQTAVAASVHCLNGHAMAADDLICLQCGADPAGETGTGALPAAGSNTGAAQHATAAPQGDAVEDIGTVIAGWRLLRRIGSTDGVRARYIAQQVDTARHAVLTLYRAGAEPDPAVYQLLQRLPRAHVPEILATGRWRDRAYEVAEELSGGTLADLGIVAGDLERIRHIVRELGQALHVFSEAGLRHRDLRPGTLLVRQREPLDLVVSGFGSARLSDFDLDIVSPLETSRYMAPEAIAGGVAAASDWWSLGMILLEQVTGGACFDGIHPQAFLIHVLANGVALPDDLDPALRLLLRGLLARDRNQRWQWPQVQAWLNGEAVAAPAEGAEDAPEHDSGASSAIELGGRRYRSPARFALAAAEAGHWDQAADHLRRGVVVTWAQDAALPAQRLSGLREVARHEGLEDDFRLMLALRLLNPEMPLILRGDIVTPGWLLQHPGQGYALLSGVAPDLLSRFDNEHWLVRLKTRAAQVRQRARSLEIELDEDSLRIHLLSTSRARLAALWEARRRLLPDSGHPGVLSLAERRLIGEEDLIVLLSAAPGLFRSIDAIVADAAALARREDVLAFDEGAARAWLEQGRQAIWQAVDARLEGFARSGVAAVDAWAGQFRLERRLPLAQALVLLAVPAEQWLAPQKQQYVADILDFFQKKVATAVLRGPLVRMGIGKTTARIDLGELHSARRPAGALLDHLLQRNAQPVALDPALFGERPELELRLQSLYRHSTLYRRDTGIDGLYLGFPFLLTRDARGNTKTRIAPVLLWPVRLLLEVGSRGQVALAFDSEREEVRLNPALEALLGPEPGRRWRETADELLGRSALKAGEVMDAFGTLASARERVLGRLPGLDTEVEPYQDALSCAAVLFHVTFMGQAVGEDLRQLKTLPGGGTGLETALRLGAANAAAPAAEAT</sequence>
<evidence type="ECO:0000256" key="6">
    <source>
        <dbReference type="SAM" id="Coils"/>
    </source>
</evidence>
<evidence type="ECO:0000256" key="3">
    <source>
        <dbReference type="ARBA" id="ARBA00022741"/>
    </source>
</evidence>
<dbReference type="SUPFAM" id="SSF56112">
    <property type="entry name" value="Protein kinase-like (PK-like)"/>
    <property type="match status" value="1"/>
</dbReference>
<proteinExistence type="predicted"/>
<keyword evidence="2" id="KW-0808">Transferase</keyword>
<keyword evidence="5" id="KW-0067">ATP-binding</keyword>
<dbReference type="InterPro" id="IPR025103">
    <property type="entry name" value="DUF4011"/>
</dbReference>
<dbReference type="InterPro" id="IPR000719">
    <property type="entry name" value="Prot_kinase_dom"/>
</dbReference>
<evidence type="ECO:0000256" key="1">
    <source>
        <dbReference type="ARBA" id="ARBA00022527"/>
    </source>
</evidence>
<evidence type="ECO:0000256" key="5">
    <source>
        <dbReference type="ARBA" id="ARBA00022840"/>
    </source>
</evidence>
<gene>
    <name evidence="8" type="ORF">P3W85_12475</name>
</gene>
<dbReference type="Pfam" id="PF13195">
    <property type="entry name" value="DUF4011"/>
    <property type="match status" value="1"/>
</dbReference>